<protein>
    <submittedName>
        <fullName evidence="1">Uncharacterized protein</fullName>
    </submittedName>
</protein>
<reference evidence="2" key="1">
    <citation type="submission" date="2011-08" db="EMBL/GenBank/DDBJ databases">
        <authorList>
            <person name="Rombauts S."/>
        </authorList>
    </citation>
    <scope>NUCLEOTIDE SEQUENCE</scope>
    <source>
        <strain evidence="2">London</strain>
    </source>
</reference>
<name>T1KB42_TETUR</name>
<dbReference type="EMBL" id="CAEY01001944">
    <property type="status" value="NOT_ANNOTATED_CDS"/>
    <property type="molecule type" value="Genomic_DNA"/>
</dbReference>
<proteinExistence type="predicted"/>
<dbReference type="HOGENOM" id="CLU_3419641_0_0_1"/>
<accession>T1KB42</accession>
<dbReference type="EnsemblMetazoa" id="tetur08g02770.1">
    <property type="protein sequence ID" value="tetur08g02770.1"/>
    <property type="gene ID" value="tetur08g02770"/>
</dbReference>
<reference evidence="1" key="2">
    <citation type="submission" date="2015-06" db="UniProtKB">
        <authorList>
            <consortium name="EnsemblMetazoa"/>
        </authorList>
    </citation>
    <scope>IDENTIFICATION</scope>
</reference>
<organism evidence="1 2">
    <name type="scientific">Tetranychus urticae</name>
    <name type="common">Two-spotted spider mite</name>
    <dbReference type="NCBI Taxonomy" id="32264"/>
    <lineage>
        <taxon>Eukaryota</taxon>
        <taxon>Metazoa</taxon>
        <taxon>Ecdysozoa</taxon>
        <taxon>Arthropoda</taxon>
        <taxon>Chelicerata</taxon>
        <taxon>Arachnida</taxon>
        <taxon>Acari</taxon>
        <taxon>Acariformes</taxon>
        <taxon>Trombidiformes</taxon>
        <taxon>Prostigmata</taxon>
        <taxon>Eleutherengona</taxon>
        <taxon>Raphignathae</taxon>
        <taxon>Tetranychoidea</taxon>
        <taxon>Tetranychidae</taxon>
        <taxon>Tetranychus</taxon>
    </lineage>
</organism>
<dbReference type="Proteomes" id="UP000015104">
    <property type="component" value="Unassembled WGS sequence"/>
</dbReference>
<dbReference type="AlphaFoldDB" id="T1KB42"/>
<keyword evidence="2" id="KW-1185">Reference proteome</keyword>
<evidence type="ECO:0000313" key="2">
    <source>
        <dbReference type="Proteomes" id="UP000015104"/>
    </source>
</evidence>
<sequence>MSLSSSLSLVLYLSMVTRTTGTTTK</sequence>
<evidence type="ECO:0000313" key="1">
    <source>
        <dbReference type="EnsemblMetazoa" id="tetur08g02770.1"/>
    </source>
</evidence>